<organism evidence="2 3">
    <name type="scientific">Pleomassaria siparia CBS 279.74</name>
    <dbReference type="NCBI Taxonomy" id="1314801"/>
    <lineage>
        <taxon>Eukaryota</taxon>
        <taxon>Fungi</taxon>
        <taxon>Dikarya</taxon>
        <taxon>Ascomycota</taxon>
        <taxon>Pezizomycotina</taxon>
        <taxon>Dothideomycetes</taxon>
        <taxon>Pleosporomycetidae</taxon>
        <taxon>Pleosporales</taxon>
        <taxon>Pleomassariaceae</taxon>
        <taxon>Pleomassaria</taxon>
    </lineage>
</organism>
<reference evidence="2" key="1">
    <citation type="journal article" date="2020" name="Stud. Mycol.">
        <title>101 Dothideomycetes genomes: a test case for predicting lifestyles and emergence of pathogens.</title>
        <authorList>
            <person name="Haridas S."/>
            <person name="Albert R."/>
            <person name="Binder M."/>
            <person name="Bloem J."/>
            <person name="Labutti K."/>
            <person name="Salamov A."/>
            <person name="Andreopoulos B."/>
            <person name="Baker S."/>
            <person name="Barry K."/>
            <person name="Bills G."/>
            <person name="Bluhm B."/>
            <person name="Cannon C."/>
            <person name="Castanera R."/>
            <person name="Culley D."/>
            <person name="Daum C."/>
            <person name="Ezra D."/>
            <person name="Gonzalez J."/>
            <person name="Henrissat B."/>
            <person name="Kuo A."/>
            <person name="Liang C."/>
            <person name="Lipzen A."/>
            <person name="Lutzoni F."/>
            <person name="Magnuson J."/>
            <person name="Mondo S."/>
            <person name="Nolan M."/>
            <person name="Ohm R."/>
            <person name="Pangilinan J."/>
            <person name="Park H.-J."/>
            <person name="Ramirez L."/>
            <person name="Alfaro M."/>
            <person name="Sun H."/>
            <person name="Tritt A."/>
            <person name="Yoshinaga Y."/>
            <person name="Zwiers L.-H."/>
            <person name="Turgeon B."/>
            <person name="Goodwin S."/>
            <person name="Spatafora J."/>
            <person name="Crous P."/>
            <person name="Grigoriev I."/>
        </authorList>
    </citation>
    <scope>NUCLEOTIDE SEQUENCE</scope>
    <source>
        <strain evidence="2">CBS 279.74</strain>
    </source>
</reference>
<proteinExistence type="predicted"/>
<dbReference type="AlphaFoldDB" id="A0A6G1KNC9"/>
<dbReference type="OrthoDB" id="5329332at2759"/>
<gene>
    <name evidence="2" type="ORF">K504DRAFT_399506</name>
</gene>
<evidence type="ECO:0000313" key="2">
    <source>
        <dbReference type="EMBL" id="KAF2713901.1"/>
    </source>
</evidence>
<dbReference type="EMBL" id="MU005765">
    <property type="protein sequence ID" value="KAF2713901.1"/>
    <property type="molecule type" value="Genomic_DNA"/>
</dbReference>
<accession>A0A6G1KNC9</accession>
<protein>
    <submittedName>
        <fullName evidence="2">Uncharacterized protein</fullName>
    </submittedName>
</protein>
<dbReference type="Proteomes" id="UP000799428">
    <property type="component" value="Unassembled WGS sequence"/>
</dbReference>
<sequence length="274" mass="30577">MVFDLGTNSANERLTAFLTAKLTTEELDAIQAAFGRGAVAQSYELFIKNNPEYHNLSHAEIRKAEPGEDPLLVIDKDTPSDGGIWYLAQFATEDEVEDGEAESEEVLWKIRIKVGHIPTVHANYDIGNQSIREDLDNLDVDYPAPVDYTHSGLLESGISNDADQDEDENGEHSSPEKWLPPTWVILEPGEYEESTDAEVIATIVPRQEVLYRIKPEVAKAHGLKLRWTVAGKAKPVDLPDGTKKTFPDRSISLQADYDLDSIDWNAYKRPEGSL</sequence>
<name>A0A6G1KNC9_9PLEO</name>
<keyword evidence="3" id="KW-1185">Reference proteome</keyword>
<evidence type="ECO:0000313" key="3">
    <source>
        <dbReference type="Proteomes" id="UP000799428"/>
    </source>
</evidence>
<feature type="region of interest" description="Disordered" evidence="1">
    <location>
        <begin position="152"/>
        <end position="179"/>
    </location>
</feature>
<evidence type="ECO:0000256" key="1">
    <source>
        <dbReference type="SAM" id="MobiDB-lite"/>
    </source>
</evidence>